<organism evidence="1 2">
    <name type="scientific">Bauhinia variegata</name>
    <name type="common">Purple orchid tree</name>
    <name type="synonym">Phanera variegata</name>
    <dbReference type="NCBI Taxonomy" id="167791"/>
    <lineage>
        <taxon>Eukaryota</taxon>
        <taxon>Viridiplantae</taxon>
        <taxon>Streptophyta</taxon>
        <taxon>Embryophyta</taxon>
        <taxon>Tracheophyta</taxon>
        <taxon>Spermatophyta</taxon>
        <taxon>Magnoliopsida</taxon>
        <taxon>eudicotyledons</taxon>
        <taxon>Gunneridae</taxon>
        <taxon>Pentapetalae</taxon>
        <taxon>rosids</taxon>
        <taxon>fabids</taxon>
        <taxon>Fabales</taxon>
        <taxon>Fabaceae</taxon>
        <taxon>Cercidoideae</taxon>
        <taxon>Cercideae</taxon>
        <taxon>Bauhiniinae</taxon>
        <taxon>Bauhinia</taxon>
    </lineage>
</organism>
<accession>A0ACB9PC16</accession>
<gene>
    <name evidence="1" type="ORF">L6164_013095</name>
</gene>
<dbReference type="Proteomes" id="UP000828941">
    <property type="component" value="Chromosome 5"/>
</dbReference>
<proteinExistence type="predicted"/>
<dbReference type="EMBL" id="CM039430">
    <property type="protein sequence ID" value="KAI4346012.1"/>
    <property type="molecule type" value="Genomic_DNA"/>
</dbReference>
<evidence type="ECO:0000313" key="1">
    <source>
        <dbReference type="EMBL" id="KAI4346012.1"/>
    </source>
</evidence>
<reference evidence="1 2" key="1">
    <citation type="journal article" date="2022" name="DNA Res.">
        <title>Chromosomal-level genome assembly of the orchid tree Bauhinia variegata (Leguminosae; Cercidoideae) supports the allotetraploid origin hypothesis of Bauhinia.</title>
        <authorList>
            <person name="Zhong Y."/>
            <person name="Chen Y."/>
            <person name="Zheng D."/>
            <person name="Pang J."/>
            <person name="Liu Y."/>
            <person name="Luo S."/>
            <person name="Meng S."/>
            <person name="Qian L."/>
            <person name="Wei D."/>
            <person name="Dai S."/>
            <person name="Zhou R."/>
        </authorList>
    </citation>
    <scope>NUCLEOTIDE SEQUENCE [LARGE SCALE GENOMIC DNA]</scope>
    <source>
        <strain evidence="1">BV-YZ2020</strain>
    </source>
</reference>
<comment type="caution">
    <text evidence="1">The sequence shown here is derived from an EMBL/GenBank/DDBJ whole genome shotgun (WGS) entry which is preliminary data.</text>
</comment>
<sequence>MAETEANSSSSEQVRLLHLKLPILTHDDIKIQVQQTYSSTSHSSQFRRLRLVSISNIIKPATHFVDSILLIENSTGKDDEMFDEIDVDQALIHTHQYLSGYSWDGKEVINMANLALEFVELLEFLLHGPKGSSIELGSSMAALKENPVSLVGTPIEKFQQPLDQLNCLIKITLELTQYIGELTLLQDTEYSREVVVSMGVYSAILKEMEARVQSFALFDDIFENGYESFDSPIDILELMKRLTYSKDGHQSLIDGSTMSKLLLPCICLGFCFGWMCWGKSGAAQSNILDLCLDVPVNAAPANLPKLYMNEPAEGRTKGSQKAGVQSSYPSGGFKGLLSVSQNKRG</sequence>
<name>A0ACB9PC16_BAUVA</name>
<evidence type="ECO:0000313" key="2">
    <source>
        <dbReference type="Proteomes" id="UP000828941"/>
    </source>
</evidence>
<keyword evidence="2" id="KW-1185">Reference proteome</keyword>
<protein>
    <submittedName>
        <fullName evidence="1">Uncharacterized protein</fullName>
    </submittedName>
</protein>